<evidence type="ECO:0000313" key="3">
    <source>
        <dbReference type="Proteomes" id="UP001139353"/>
    </source>
</evidence>
<name>A0A9X1YPI8_9BURK</name>
<dbReference type="Gene3D" id="3.40.50.1820">
    <property type="entry name" value="alpha/beta hydrolase"/>
    <property type="match status" value="1"/>
</dbReference>
<reference evidence="2" key="1">
    <citation type="submission" date="2021-11" db="EMBL/GenBank/DDBJ databases">
        <title>BS-T2-15 a new species belonging to the Comamonadaceae family isolated from the soil of a French oak forest.</title>
        <authorList>
            <person name="Mieszkin S."/>
            <person name="Alain K."/>
        </authorList>
    </citation>
    <scope>NUCLEOTIDE SEQUENCE</scope>
    <source>
        <strain evidence="2">BS-T2-15</strain>
    </source>
</reference>
<protein>
    <submittedName>
        <fullName evidence="2">Esterase FrsA</fullName>
    </submittedName>
</protein>
<proteinExistence type="predicted"/>
<dbReference type="Proteomes" id="UP001139353">
    <property type="component" value="Unassembled WGS sequence"/>
</dbReference>
<dbReference type="Gene3D" id="1.20.1440.110">
    <property type="entry name" value="acylaminoacyl peptidase"/>
    <property type="match status" value="1"/>
</dbReference>
<sequence>MQQAPAAKPAQRLAMKYRFDDEDMDLFFVAALGWGPAGGLDVGQAFHVASRIVDGDGDSWVRAFAAQGELLDAEADDWLARGARRNAGEARLKAFAAYRSSWQFASPRGAAFGASYAKHQRAFARAMDELQLPATFFQVPWEGASLPGVFLQNADRDAPVVLVIGGADTCFEDLFLTVGRNLLERGFSVAIADLPGQGNTAAQGLHWPVEAEKPIAAVTDLLVERFCARPGRLALLGLSLGGYFVARAAGHDTRFATVMASTPFPEPAQLFALSVQAGLAAAARPGAKPPTAATLRSRETMFWKVGAANLDELVARTAGMKADPSRVSVPFLSILGSGDSPVFAAQAHAWHAGIRSTNKRFVLLDAASGADGHVQVANRLRLAQECTAWMDDVFAAGR</sequence>
<dbReference type="Pfam" id="PF12146">
    <property type="entry name" value="Hydrolase_4"/>
    <property type="match status" value="1"/>
</dbReference>
<dbReference type="PANTHER" id="PTHR22946">
    <property type="entry name" value="DIENELACTONE HYDROLASE DOMAIN-CONTAINING PROTEIN-RELATED"/>
    <property type="match status" value="1"/>
</dbReference>
<keyword evidence="3" id="KW-1185">Reference proteome</keyword>
<dbReference type="SUPFAM" id="SSF53474">
    <property type="entry name" value="alpha/beta-Hydrolases"/>
    <property type="match status" value="1"/>
</dbReference>
<feature type="domain" description="Serine aminopeptidase S33" evidence="1">
    <location>
        <begin position="157"/>
        <end position="365"/>
    </location>
</feature>
<dbReference type="InterPro" id="IPR050261">
    <property type="entry name" value="FrsA_esterase"/>
</dbReference>
<dbReference type="RefSeq" id="WP_275684757.1">
    <property type="nucleotide sequence ID" value="NZ_JAJLJH010000010.1"/>
</dbReference>
<evidence type="ECO:0000259" key="1">
    <source>
        <dbReference type="Pfam" id="PF12146"/>
    </source>
</evidence>
<dbReference type="EMBL" id="JAJLJH010000010">
    <property type="protein sequence ID" value="MCK9688708.1"/>
    <property type="molecule type" value="Genomic_DNA"/>
</dbReference>
<dbReference type="InterPro" id="IPR022742">
    <property type="entry name" value="Hydrolase_4"/>
</dbReference>
<gene>
    <name evidence="2" type="ORF">LPC04_23600</name>
</gene>
<comment type="caution">
    <text evidence="2">The sequence shown here is derived from an EMBL/GenBank/DDBJ whole genome shotgun (WGS) entry which is preliminary data.</text>
</comment>
<dbReference type="PANTHER" id="PTHR22946:SF12">
    <property type="entry name" value="CONIDIAL PIGMENT BIOSYNTHESIS PROTEIN AYG1 (AFU_ORTHOLOGUE AFUA_2G17550)"/>
    <property type="match status" value="1"/>
</dbReference>
<accession>A0A9X1YPI8</accession>
<evidence type="ECO:0000313" key="2">
    <source>
        <dbReference type="EMBL" id="MCK9688708.1"/>
    </source>
</evidence>
<dbReference type="InterPro" id="IPR029058">
    <property type="entry name" value="AB_hydrolase_fold"/>
</dbReference>
<organism evidence="2 3">
    <name type="scientific">Scleromatobacter humisilvae</name>
    <dbReference type="NCBI Taxonomy" id="2897159"/>
    <lineage>
        <taxon>Bacteria</taxon>
        <taxon>Pseudomonadati</taxon>
        <taxon>Pseudomonadota</taxon>
        <taxon>Betaproteobacteria</taxon>
        <taxon>Burkholderiales</taxon>
        <taxon>Sphaerotilaceae</taxon>
        <taxon>Scleromatobacter</taxon>
    </lineage>
</organism>
<dbReference type="AlphaFoldDB" id="A0A9X1YPI8"/>